<protein>
    <submittedName>
        <fullName evidence="1">Uncharacterized protein</fullName>
    </submittedName>
</protein>
<reference evidence="1 2" key="2">
    <citation type="journal article" date="2022" name="Mol. Ecol. Resour.">
        <title>The genomes of chicory, endive, great burdock and yacon provide insights into Asteraceae paleo-polyploidization history and plant inulin production.</title>
        <authorList>
            <person name="Fan W."/>
            <person name="Wang S."/>
            <person name="Wang H."/>
            <person name="Wang A."/>
            <person name="Jiang F."/>
            <person name="Liu H."/>
            <person name="Zhao H."/>
            <person name="Xu D."/>
            <person name="Zhang Y."/>
        </authorList>
    </citation>
    <scope>NUCLEOTIDE SEQUENCE [LARGE SCALE GENOMIC DNA]</scope>
    <source>
        <strain evidence="2">cv. Yunnan</strain>
        <tissue evidence="1">Leaves</tissue>
    </source>
</reference>
<name>A0ACB9JVX5_9ASTR</name>
<accession>A0ACB9JVX5</accession>
<organism evidence="1 2">
    <name type="scientific">Smallanthus sonchifolius</name>
    <dbReference type="NCBI Taxonomy" id="185202"/>
    <lineage>
        <taxon>Eukaryota</taxon>
        <taxon>Viridiplantae</taxon>
        <taxon>Streptophyta</taxon>
        <taxon>Embryophyta</taxon>
        <taxon>Tracheophyta</taxon>
        <taxon>Spermatophyta</taxon>
        <taxon>Magnoliopsida</taxon>
        <taxon>eudicotyledons</taxon>
        <taxon>Gunneridae</taxon>
        <taxon>Pentapetalae</taxon>
        <taxon>asterids</taxon>
        <taxon>campanulids</taxon>
        <taxon>Asterales</taxon>
        <taxon>Asteraceae</taxon>
        <taxon>Asteroideae</taxon>
        <taxon>Heliantheae alliance</taxon>
        <taxon>Millerieae</taxon>
        <taxon>Smallanthus</taxon>
    </lineage>
</organism>
<proteinExistence type="predicted"/>
<evidence type="ECO:0000313" key="1">
    <source>
        <dbReference type="EMBL" id="KAI3824181.1"/>
    </source>
</evidence>
<evidence type="ECO:0000313" key="2">
    <source>
        <dbReference type="Proteomes" id="UP001056120"/>
    </source>
</evidence>
<sequence length="420" mass="47135">MASAILPSRNDTRSSDFMSKFTNGALNFSRLQNIPIQNPNPKSNSNSSNLFIGNPNRDVVWKNPQQLPASAPPSAAFIGSSINSVPANSYRSIPYRYITFRLGSYTRRELKCLKKRLMSDLQRVRILRQFVCPAPAPAPAPTPAPTPTPKSNYHAPELQLPTQPEVQLPVNERQKTTIGHKRRKPVPPARDTKKQCGGLVTVAQRRKLMMRECGQFLGKLMKHKHGWVFNTPVNAAALKVYDYHNIINNPMDLGTIKSKLAKNEYESPLAFASDVRLTFENAMLYNGNGSVVYTMAECLLSLFEDNFRSNHQKFDVNQAEKPKISVETPVVLQAKVANVVENKPLMTEEEKAELAERFSDLRLGREGMDQIMSIVKKGAGLERAGNEIELDLAVLDNETLWELHSFIGRTPSRRPQQLVT</sequence>
<comment type="caution">
    <text evidence="1">The sequence shown here is derived from an EMBL/GenBank/DDBJ whole genome shotgun (WGS) entry which is preliminary data.</text>
</comment>
<gene>
    <name evidence="1" type="ORF">L1987_05631</name>
</gene>
<dbReference type="EMBL" id="CM042019">
    <property type="protein sequence ID" value="KAI3824181.1"/>
    <property type="molecule type" value="Genomic_DNA"/>
</dbReference>
<dbReference type="Proteomes" id="UP001056120">
    <property type="component" value="Linkage Group LG02"/>
</dbReference>
<reference evidence="2" key="1">
    <citation type="journal article" date="2022" name="Mol. Ecol. Resour.">
        <title>The genomes of chicory, endive, great burdock and yacon provide insights into Asteraceae palaeo-polyploidization history and plant inulin production.</title>
        <authorList>
            <person name="Fan W."/>
            <person name="Wang S."/>
            <person name="Wang H."/>
            <person name="Wang A."/>
            <person name="Jiang F."/>
            <person name="Liu H."/>
            <person name="Zhao H."/>
            <person name="Xu D."/>
            <person name="Zhang Y."/>
        </authorList>
    </citation>
    <scope>NUCLEOTIDE SEQUENCE [LARGE SCALE GENOMIC DNA]</scope>
    <source>
        <strain evidence="2">cv. Yunnan</strain>
    </source>
</reference>
<keyword evidence="2" id="KW-1185">Reference proteome</keyword>